<proteinExistence type="predicted"/>
<accession>A0A1G8VQ94</accession>
<dbReference type="Proteomes" id="UP000199527">
    <property type="component" value="Unassembled WGS sequence"/>
</dbReference>
<protein>
    <recommendedName>
        <fullName evidence="4">Alginate export domain-containing protein</fullName>
    </recommendedName>
</protein>
<sequence length="392" mass="43407">MTVRIALFATAALMSTTLGATPIPGLAPDSPWTLDGYLSYMATATLPDNHNSLLDHLVHHRLNVEYRFSHQLKIKVGMRNRLLAGDSNDLPGFSDTVGNDNGYWDLSGNWIDNDTLIATTSLDRLYLDWHNDLWQVQGGRFRINWGMTTVWNPNDLFNSYSIYDVDYPERPGSDAVQLSRKLGFASEWNLVYNPSSEASLDSYAGRYLSNAHGWDWQLLLAKSRRDRVVGAGIAGDIGGAGVRGEISWLNPIDEQWQGQPQTATSVGSLEADFNFAGKRNWSLKGALLHLSNPQPVDSGADYLGQPLTVRSLSFTEWTGYLESGVDLSPLWRLTLSASYYQDHSYFLGASSSYSLADNCTLQAIVQRFDGGGGALFADTPATLIYGLVRWNF</sequence>
<feature type="signal peptide" evidence="1">
    <location>
        <begin position="1"/>
        <end position="20"/>
    </location>
</feature>
<dbReference type="RefSeq" id="WP_245709946.1">
    <property type="nucleotide sequence ID" value="NZ_FNEM01000011.1"/>
</dbReference>
<feature type="chain" id="PRO_5011724459" description="Alginate export domain-containing protein" evidence="1">
    <location>
        <begin position="21"/>
        <end position="392"/>
    </location>
</feature>
<dbReference type="SUPFAM" id="SSF56935">
    <property type="entry name" value="Porins"/>
    <property type="match status" value="1"/>
</dbReference>
<keyword evidence="1" id="KW-0732">Signal</keyword>
<keyword evidence="3" id="KW-1185">Reference proteome</keyword>
<name>A0A1G8VQ94_9GAMM</name>
<evidence type="ECO:0000313" key="2">
    <source>
        <dbReference type="EMBL" id="SDJ68113.1"/>
    </source>
</evidence>
<reference evidence="3" key="1">
    <citation type="submission" date="2016-10" db="EMBL/GenBank/DDBJ databases">
        <authorList>
            <person name="Varghese N."/>
            <person name="Submissions S."/>
        </authorList>
    </citation>
    <scope>NUCLEOTIDE SEQUENCE [LARGE SCALE GENOMIC DNA]</scope>
    <source>
        <strain evidence="3">DSM 23317</strain>
    </source>
</reference>
<evidence type="ECO:0000313" key="3">
    <source>
        <dbReference type="Proteomes" id="UP000199527"/>
    </source>
</evidence>
<evidence type="ECO:0008006" key="4">
    <source>
        <dbReference type="Google" id="ProtNLM"/>
    </source>
</evidence>
<gene>
    <name evidence="2" type="ORF">SAMN04488540_111129</name>
</gene>
<dbReference type="AlphaFoldDB" id="A0A1G8VQ94"/>
<evidence type="ECO:0000256" key="1">
    <source>
        <dbReference type="SAM" id="SignalP"/>
    </source>
</evidence>
<dbReference type="EMBL" id="FNEM01000011">
    <property type="protein sequence ID" value="SDJ68113.1"/>
    <property type="molecule type" value="Genomic_DNA"/>
</dbReference>
<organism evidence="2 3">
    <name type="scientific">Ferrimonas sediminum</name>
    <dbReference type="NCBI Taxonomy" id="718193"/>
    <lineage>
        <taxon>Bacteria</taxon>
        <taxon>Pseudomonadati</taxon>
        <taxon>Pseudomonadota</taxon>
        <taxon>Gammaproteobacteria</taxon>
        <taxon>Alteromonadales</taxon>
        <taxon>Ferrimonadaceae</taxon>
        <taxon>Ferrimonas</taxon>
    </lineage>
</organism>